<dbReference type="PANTHER" id="PTHR21666:SF286">
    <property type="entry name" value="LIPOPROTEIN NLPD"/>
    <property type="match status" value="1"/>
</dbReference>
<gene>
    <name evidence="5" type="ORF">HYG85_12755</name>
</gene>
<keyword evidence="3" id="KW-1133">Transmembrane helix</keyword>
<keyword evidence="1" id="KW-0175">Coiled coil</keyword>
<dbReference type="InterPro" id="IPR016047">
    <property type="entry name" value="M23ase_b-sheet_dom"/>
</dbReference>
<evidence type="ECO:0000313" key="5">
    <source>
        <dbReference type="EMBL" id="QUH29726.1"/>
    </source>
</evidence>
<evidence type="ECO:0000259" key="4">
    <source>
        <dbReference type="Pfam" id="PF01551"/>
    </source>
</evidence>
<dbReference type="InterPro" id="IPR011055">
    <property type="entry name" value="Dup_hybrid_motif"/>
</dbReference>
<dbReference type="GO" id="GO:0004222">
    <property type="term" value="F:metalloendopeptidase activity"/>
    <property type="evidence" value="ECO:0007669"/>
    <property type="project" value="TreeGrafter"/>
</dbReference>
<dbReference type="Gene3D" id="2.70.70.10">
    <property type="entry name" value="Glucose Permease (Domain IIA)"/>
    <property type="match status" value="1"/>
</dbReference>
<keyword evidence="3" id="KW-0472">Membrane</keyword>
<dbReference type="AlphaFoldDB" id="A0A8J8SCS1"/>
<dbReference type="Proteomes" id="UP000677305">
    <property type="component" value="Chromosome"/>
</dbReference>
<dbReference type="InterPro" id="IPR050570">
    <property type="entry name" value="Cell_wall_metabolism_enzyme"/>
</dbReference>
<dbReference type="Pfam" id="PF01551">
    <property type="entry name" value="Peptidase_M23"/>
    <property type="match status" value="1"/>
</dbReference>
<accession>A0A8J8SCS1</accession>
<feature type="coiled-coil region" evidence="1">
    <location>
        <begin position="195"/>
        <end position="229"/>
    </location>
</feature>
<keyword evidence="3" id="KW-0812">Transmembrane</keyword>
<dbReference type="RefSeq" id="WP_212689986.1">
    <property type="nucleotide sequence ID" value="NZ_CP058561.1"/>
</dbReference>
<evidence type="ECO:0000256" key="3">
    <source>
        <dbReference type="SAM" id="Phobius"/>
    </source>
</evidence>
<protein>
    <submittedName>
        <fullName evidence="5">M23 family metallopeptidase</fullName>
    </submittedName>
</protein>
<dbReference type="FunFam" id="2.70.70.10:FF:000006">
    <property type="entry name" value="M23 family peptidase"/>
    <property type="match status" value="1"/>
</dbReference>
<dbReference type="SUPFAM" id="SSF51261">
    <property type="entry name" value="Duplicated hybrid motif"/>
    <property type="match status" value="1"/>
</dbReference>
<evidence type="ECO:0000256" key="2">
    <source>
        <dbReference type="SAM" id="MobiDB-lite"/>
    </source>
</evidence>
<reference evidence="5 6" key="1">
    <citation type="submission" date="2020-07" db="EMBL/GenBank/DDBJ databases">
        <title>Vallitalea guaymasensis genome.</title>
        <authorList>
            <person name="Postec A."/>
        </authorList>
    </citation>
    <scope>NUCLEOTIDE SEQUENCE [LARGE SCALE GENOMIC DNA]</scope>
    <source>
        <strain evidence="5 6">Ra1766G1</strain>
    </source>
</reference>
<keyword evidence="6" id="KW-1185">Reference proteome</keyword>
<organism evidence="5 6">
    <name type="scientific">Vallitalea guaymasensis</name>
    <dbReference type="NCBI Taxonomy" id="1185412"/>
    <lineage>
        <taxon>Bacteria</taxon>
        <taxon>Bacillati</taxon>
        <taxon>Bacillota</taxon>
        <taxon>Clostridia</taxon>
        <taxon>Lachnospirales</taxon>
        <taxon>Vallitaleaceae</taxon>
        <taxon>Vallitalea</taxon>
    </lineage>
</organism>
<evidence type="ECO:0000256" key="1">
    <source>
        <dbReference type="SAM" id="Coils"/>
    </source>
</evidence>
<proteinExistence type="predicted"/>
<name>A0A8J8SCS1_9FIRM</name>
<sequence>MNWGTRHNVKEHKIKSRKYITFVIIPDPTKSPKTIKIPKWIRFPLLACVIAVIIWVLVTMTDVADVQNKMATANLNLQTNTYENSDKDAKIKEYEAEEAEKFSKLDDLQELYTQIQNKLKELEDQKQDIDSKLNGTEKTTDSKPVGSIERKASAEPLVAEFSASRSTNITASLDLLPMNSQEDESDTAKQEISVEEDFQAKAEDLINKLQETMKLIDSETNTYNKLNDKVDEIIPYWDAYPSMLPVKNTWVTSPYGWRKNPFGRKAFEFHRGVDLKASYGTSVYATGKGTVVFAGYDAIYGRLVIIDHGYGITTKYAHNSKLLVIKGDKVNRGDKVAKSGSTGRSSGPHVHYGVLVNGETQNPMDYIYKGK</sequence>
<evidence type="ECO:0000313" key="6">
    <source>
        <dbReference type="Proteomes" id="UP000677305"/>
    </source>
</evidence>
<feature type="domain" description="M23ase beta-sheet core" evidence="4">
    <location>
        <begin position="269"/>
        <end position="363"/>
    </location>
</feature>
<dbReference type="CDD" id="cd12797">
    <property type="entry name" value="M23_peptidase"/>
    <property type="match status" value="1"/>
</dbReference>
<feature type="region of interest" description="Disordered" evidence="2">
    <location>
        <begin position="129"/>
        <end position="151"/>
    </location>
</feature>
<dbReference type="EMBL" id="CP058561">
    <property type="protein sequence ID" value="QUH29726.1"/>
    <property type="molecule type" value="Genomic_DNA"/>
</dbReference>
<dbReference type="PANTHER" id="PTHR21666">
    <property type="entry name" value="PEPTIDASE-RELATED"/>
    <property type="match status" value="1"/>
</dbReference>
<feature type="transmembrane region" description="Helical" evidence="3">
    <location>
        <begin position="40"/>
        <end position="58"/>
    </location>
</feature>
<dbReference type="KEGG" id="vgu:HYG85_12755"/>